<dbReference type="RefSeq" id="WP_185275726.1">
    <property type="nucleotide sequence ID" value="NZ_CP043641.1"/>
</dbReference>
<evidence type="ECO:0000313" key="2">
    <source>
        <dbReference type="EMBL" id="QNE36291.1"/>
    </source>
</evidence>
<feature type="signal peptide" evidence="1">
    <location>
        <begin position="1"/>
        <end position="23"/>
    </location>
</feature>
<evidence type="ECO:0000313" key="3">
    <source>
        <dbReference type="Proteomes" id="UP000515511"/>
    </source>
</evidence>
<proteinExistence type="predicted"/>
<dbReference type="CDD" id="cd13585">
    <property type="entry name" value="PBP2_TMBP_like"/>
    <property type="match status" value="1"/>
</dbReference>
<protein>
    <submittedName>
        <fullName evidence="2">Sugar ABC transporter substrate-binding protein</fullName>
    </submittedName>
</protein>
<evidence type="ECO:0000256" key="1">
    <source>
        <dbReference type="SAM" id="SignalP"/>
    </source>
</evidence>
<name>A0A7G6YCS6_9MICO</name>
<dbReference type="Gene3D" id="3.40.190.10">
    <property type="entry name" value="Periplasmic binding protein-like II"/>
    <property type="match status" value="1"/>
</dbReference>
<dbReference type="Proteomes" id="UP000515511">
    <property type="component" value="Chromosome"/>
</dbReference>
<dbReference type="AlphaFoldDB" id="A0A7G6YCS6"/>
<accession>A0A7G6YCS6</accession>
<sequence>MKRLRTLVPLAAAVLALTGCAMAGSPASGPAKLDPDAKPSGSITVWSWDAAATALKRLAGEYQQKHPGTTVKVVDVGYDNAYDKLSVGLQAGTGLPDVVTMETDHTPGYLSQFPKGFVDLTPVIGDKKADFDPSKWAAATDASGAIKAAPWDSGTVGLFYRSDYLEQAGVDPASLATWDDLVAAGEKIKASTGHTLVTADVATGGLFQMLLQQQGVGLFDAKGRITVSGPKAVAALSVEKELNDKGLLKNVKGWDARVTSAKNGDSAVTPEAVWWTATLTGEAPELSGKYGVTELPAFTAGGARTSNNGGSSLAVPAQAKNPQLAASFVSFALADSANQVSMMKKDGLFPAYLPALKDGFFSQPDPYFGGQKVYALFAEQTAKIPPIAYTSDNAKATDIVGAAVAASVLGGKDPSAALKDAAQQIATATGRTIAG</sequence>
<feature type="chain" id="PRO_5028903142" evidence="1">
    <location>
        <begin position="24"/>
        <end position="435"/>
    </location>
</feature>
<reference evidence="3" key="1">
    <citation type="submission" date="2019-09" db="EMBL/GenBank/DDBJ databases">
        <title>Antimicrobial potential of Antarctic Bacteria.</title>
        <authorList>
            <person name="Benaud N."/>
            <person name="Edwards R.J."/>
            <person name="Ferrari B.C."/>
        </authorList>
    </citation>
    <scope>NUCLEOTIDE SEQUENCE [LARGE SCALE GENOMIC DNA]</scope>
    <source>
        <strain evidence="3">INR9</strain>
    </source>
</reference>
<dbReference type="PANTHER" id="PTHR43649:SF12">
    <property type="entry name" value="DIACETYLCHITOBIOSE BINDING PROTEIN DASA"/>
    <property type="match status" value="1"/>
</dbReference>
<dbReference type="PANTHER" id="PTHR43649">
    <property type="entry name" value="ARABINOSE-BINDING PROTEIN-RELATED"/>
    <property type="match status" value="1"/>
</dbReference>
<dbReference type="Pfam" id="PF01547">
    <property type="entry name" value="SBP_bac_1"/>
    <property type="match status" value="1"/>
</dbReference>
<keyword evidence="1" id="KW-0732">Signal</keyword>
<dbReference type="SUPFAM" id="SSF53850">
    <property type="entry name" value="Periplasmic binding protein-like II"/>
    <property type="match status" value="1"/>
</dbReference>
<gene>
    <name evidence="2" type="ORF">F1C12_15010</name>
</gene>
<dbReference type="InterPro" id="IPR050490">
    <property type="entry name" value="Bact_solute-bd_prot1"/>
</dbReference>
<dbReference type="EMBL" id="CP043641">
    <property type="protein sequence ID" value="QNE36291.1"/>
    <property type="molecule type" value="Genomic_DNA"/>
</dbReference>
<dbReference type="PROSITE" id="PS51257">
    <property type="entry name" value="PROKAR_LIPOPROTEIN"/>
    <property type="match status" value="1"/>
</dbReference>
<dbReference type="InterPro" id="IPR006059">
    <property type="entry name" value="SBP"/>
</dbReference>
<organism evidence="2 3">
    <name type="scientific">Leifsonia shinshuensis</name>
    <dbReference type="NCBI Taxonomy" id="150026"/>
    <lineage>
        <taxon>Bacteria</taxon>
        <taxon>Bacillati</taxon>
        <taxon>Actinomycetota</taxon>
        <taxon>Actinomycetes</taxon>
        <taxon>Micrococcales</taxon>
        <taxon>Microbacteriaceae</taxon>
        <taxon>Leifsonia</taxon>
    </lineage>
</organism>
<dbReference type="KEGG" id="lse:F1C12_15010"/>